<dbReference type="InterPro" id="IPR058148">
    <property type="entry name" value="M949_RS01915-like_dom"/>
</dbReference>
<accession>A0A2W7TN50</accession>
<evidence type="ECO:0000313" key="2">
    <source>
        <dbReference type="Proteomes" id="UP000249177"/>
    </source>
</evidence>
<reference evidence="1 2" key="1">
    <citation type="submission" date="2018-06" db="EMBL/GenBank/DDBJ databases">
        <title>Flavobacterium sp IMCC34762, genome.</title>
        <authorList>
            <person name="Joung Y."/>
            <person name="Cho J."/>
            <person name="Song J."/>
        </authorList>
    </citation>
    <scope>NUCLEOTIDE SEQUENCE [LARGE SCALE GENOMIC DNA]</scope>
    <source>
        <strain evidence="1 2">IMCC34762</strain>
    </source>
</reference>
<proteinExistence type="predicted"/>
<comment type="caution">
    <text evidence="1">The sequence shown here is derived from an EMBL/GenBank/DDBJ whole genome shotgun (WGS) entry which is preliminary data.</text>
</comment>
<protein>
    <submittedName>
        <fullName evidence="1">Uncharacterized protein</fullName>
    </submittedName>
</protein>
<dbReference type="OrthoDB" id="8585774at2"/>
<evidence type="ECO:0000313" key="1">
    <source>
        <dbReference type="EMBL" id="PZX91873.1"/>
    </source>
</evidence>
<dbReference type="Proteomes" id="UP000249177">
    <property type="component" value="Unassembled WGS sequence"/>
</dbReference>
<name>A0A2W7TN50_9FLAO</name>
<gene>
    <name evidence="1" type="ORF">DOS84_18235</name>
</gene>
<organism evidence="1 2">
    <name type="scientific">Flavobacterium aquariorum</name>
    <dbReference type="NCBI Taxonomy" id="2217670"/>
    <lineage>
        <taxon>Bacteria</taxon>
        <taxon>Pseudomonadati</taxon>
        <taxon>Bacteroidota</taxon>
        <taxon>Flavobacteriia</taxon>
        <taxon>Flavobacteriales</taxon>
        <taxon>Flavobacteriaceae</taxon>
        <taxon>Flavobacterium</taxon>
    </lineage>
</organism>
<dbReference type="NCBIfam" id="NF046077">
    <property type="entry name" value="LPS_M949_RS01915"/>
    <property type="match status" value="1"/>
</dbReference>
<keyword evidence="2" id="KW-1185">Reference proteome</keyword>
<sequence>MLENEGNFMKIPNKTKLIFFLVFCSLKIIGQNKIAVTKIDINKIPKEIKYNGKVKSAITWNDKLGENFVLTCETGEFKTKNSENDGRDSEIYAYHYIRSKSVIKQNWKIYDFVKDCPVDIEASFLKNTLNITDLNNDGIGEIWIMYKTACHGDVSPCEMKIIMYQQNLKLAMRGQNRVKVSDKEYYGGNYTFDKAFNEAPNYYKDYAKKLWNKNINQKWQ</sequence>
<dbReference type="AlphaFoldDB" id="A0A2W7TN50"/>
<dbReference type="EMBL" id="QKXH01000015">
    <property type="protein sequence ID" value="PZX91873.1"/>
    <property type="molecule type" value="Genomic_DNA"/>
</dbReference>